<keyword evidence="3" id="KW-1185">Reference proteome</keyword>
<feature type="compositionally biased region" description="Basic residues" evidence="1">
    <location>
        <begin position="15"/>
        <end position="27"/>
    </location>
</feature>
<protein>
    <submittedName>
        <fullName evidence="2">Uncharacterized protein</fullName>
    </submittedName>
</protein>
<feature type="compositionally biased region" description="Basic and acidic residues" evidence="1">
    <location>
        <begin position="39"/>
        <end position="48"/>
    </location>
</feature>
<evidence type="ECO:0000313" key="3">
    <source>
        <dbReference type="Proteomes" id="UP001281761"/>
    </source>
</evidence>
<evidence type="ECO:0000313" key="2">
    <source>
        <dbReference type="EMBL" id="KAK2955823.1"/>
    </source>
</evidence>
<name>A0ABQ9XWG4_9EUKA</name>
<dbReference type="Proteomes" id="UP001281761">
    <property type="component" value="Unassembled WGS sequence"/>
</dbReference>
<accession>A0ABQ9XWG4</accession>
<evidence type="ECO:0000256" key="1">
    <source>
        <dbReference type="SAM" id="MobiDB-lite"/>
    </source>
</evidence>
<reference evidence="2 3" key="1">
    <citation type="journal article" date="2022" name="bioRxiv">
        <title>Genomics of Preaxostyla Flagellates Illuminates Evolutionary Transitions and the Path Towards Mitochondrial Loss.</title>
        <authorList>
            <person name="Novak L.V.F."/>
            <person name="Treitli S.C."/>
            <person name="Pyrih J."/>
            <person name="Halakuc P."/>
            <person name="Pipaliya S.V."/>
            <person name="Vacek V."/>
            <person name="Brzon O."/>
            <person name="Soukal P."/>
            <person name="Eme L."/>
            <person name="Dacks J.B."/>
            <person name="Karnkowska A."/>
            <person name="Elias M."/>
            <person name="Hampl V."/>
        </authorList>
    </citation>
    <scope>NUCLEOTIDE SEQUENCE [LARGE SCALE GENOMIC DNA]</scope>
    <source>
        <strain evidence="2">NAU3</strain>
        <tissue evidence="2">Gut</tissue>
    </source>
</reference>
<comment type="caution">
    <text evidence="2">The sequence shown here is derived from an EMBL/GenBank/DDBJ whole genome shotgun (WGS) entry which is preliminary data.</text>
</comment>
<organism evidence="2 3">
    <name type="scientific">Blattamonas nauphoetae</name>
    <dbReference type="NCBI Taxonomy" id="2049346"/>
    <lineage>
        <taxon>Eukaryota</taxon>
        <taxon>Metamonada</taxon>
        <taxon>Preaxostyla</taxon>
        <taxon>Oxymonadida</taxon>
        <taxon>Blattamonas</taxon>
    </lineage>
</organism>
<gene>
    <name evidence="2" type="ORF">BLNAU_9174</name>
</gene>
<proteinExistence type="predicted"/>
<sequence>MKISKRQANKPNKPSLHKNSKRASKKQAKTERIQNIINKKKEPIRKPEPPRIVFVQKSLREKSLETFPLNMRSQHFLQAQLMRGHRGSLYSKSEFAPLIPLANEATTKQAKPEVLNQHAQKVRAREFEDRRKLTQHASKSLLVFTPLKYKAFSRIPFVAKNAHFRVSGNTSQQ</sequence>
<dbReference type="EMBL" id="JARBJD010000062">
    <property type="protein sequence ID" value="KAK2955823.1"/>
    <property type="molecule type" value="Genomic_DNA"/>
</dbReference>
<feature type="region of interest" description="Disordered" evidence="1">
    <location>
        <begin position="1"/>
        <end position="48"/>
    </location>
</feature>